<dbReference type="EC" id="6.3.5.4" evidence="3"/>
<dbReference type="PROSITE" id="PS51278">
    <property type="entry name" value="GATASE_TYPE_2"/>
    <property type="match status" value="1"/>
</dbReference>
<evidence type="ECO:0000256" key="6">
    <source>
        <dbReference type="ARBA" id="ARBA00022888"/>
    </source>
</evidence>
<dbReference type="Pfam" id="PF00733">
    <property type="entry name" value="Asn_synthase"/>
    <property type="match status" value="1"/>
</dbReference>
<dbReference type="GO" id="GO:0004066">
    <property type="term" value="F:asparagine synthase (glutamine-hydrolyzing) activity"/>
    <property type="evidence" value="ECO:0007669"/>
    <property type="project" value="UniProtKB-EC"/>
</dbReference>
<evidence type="ECO:0000256" key="11">
    <source>
        <dbReference type="PIRSR" id="PIRSR001589-3"/>
    </source>
</evidence>
<dbReference type="Pfam" id="PF13537">
    <property type="entry name" value="GATase_7"/>
    <property type="match status" value="1"/>
</dbReference>
<dbReference type="PANTHER" id="PTHR43284">
    <property type="entry name" value="ASPARAGINE SYNTHETASE (GLUTAMINE-HYDROLYZING)"/>
    <property type="match status" value="1"/>
</dbReference>
<dbReference type="RefSeq" id="WP_145082172.1">
    <property type="nucleotide sequence ID" value="NZ_DAMBUX010000001.1"/>
</dbReference>
<evidence type="ECO:0000256" key="1">
    <source>
        <dbReference type="ARBA" id="ARBA00005187"/>
    </source>
</evidence>
<dbReference type="NCBIfam" id="TIGR01536">
    <property type="entry name" value="asn_synth_AEB"/>
    <property type="match status" value="1"/>
</dbReference>
<dbReference type="InterPro" id="IPR001962">
    <property type="entry name" value="Asn_synthase"/>
</dbReference>
<feature type="binding site" evidence="10">
    <location>
        <begin position="377"/>
        <end position="378"/>
    </location>
    <ligand>
        <name>ATP</name>
        <dbReference type="ChEBI" id="CHEBI:30616"/>
    </ligand>
</feature>
<keyword evidence="7 9" id="KW-0315">Glutamine amidotransferase</keyword>
<evidence type="ECO:0000259" key="12">
    <source>
        <dbReference type="PROSITE" id="PS51278"/>
    </source>
</evidence>
<dbReference type="InterPro" id="IPR014729">
    <property type="entry name" value="Rossmann-like_a/b/a_fold"/>
</dbReference>
<dbReference type="Gene3D" id="3.60.20.10">
    <property type="entry name" value="Glutamine Phosphoribosylpyrophosphate, subunit 1, domain 1"/>
    <property type="match status" value="1"/>
</dbReference>
<dbReference type="CDD" id="cd01991">
    <property type="entry name" value="Asn_synthase_B_C"/>
    <property type="match status" value="1"/>
</dbReference>
<dbReference type="EMBL" id="VLKH01000004">
    <property type="protein sequence ID" value="TWH80358.1"/>
    <property type="molecule type" value="Genomic_DNA"/>
</dbReference>
<evidence type="ECO:0000256" key="9">
    <source>
        <dbReference type="PIRSR" id="PIRSR001589-1"/>
    </source>
</evidence>
<dbReference type="GO" id="GO:0005829">
    <property type="term" value="C:cytosol"/>
    <property type="evidence" value="ECO:0007669"/>
    <property type="project" value="TreeGrafter"/>
</dbReference>
<comment type="caution">
    <text evidence="13">The sequence shown here is derived from an EMBL/GenBank/DDBJ whole genome shotgun (WGS) entry which is preliminary data.</text>
</comment>
<comment type="similarity">
    <text evidence="2">Belongs to the asparagine synthetase family.</text>
</comment>
<reference evidence="13 14" key="1">
    <citation type="submission" date="2019-07" db="EMBL/GenBank/DDBJ databases">
        <title>Genomic Encyclopedia of Type Strains, Phase I: the one thousand microbial genomes (KMG-I) project.</title>
        <authorList>
            <person name="Kyrpides N."/>
        </authorList>
    </citation>
    <scope>NUCLEOTIDE SEQUENCE [LARGE SCALE GENOMIC DNA]</scope>
    <source>
        <strain evidence="13 14">DSM 13558</strain>
    </source>
</reference>
<evidence type="ECO:0000256" key="7">
    <source>
        <dbReference type="ARBA" id="ARBA00022962"/>
    </source>
</evidence>
<organism evidence="13 14">
    <name type="scientific">Sedimentibacter saalensis</name>
    <dbReference type="NCBI Taxonomy" id="130788"/>
    <lineage>
        <taxon>Bacteria</taxon>
        <taxon>Bacillati</taxon>
        <taxon>Bacillota</taxon>
        <taxon>Tissierellia</taxon>
        <taxon>Sedimentibacter</taxon>
    </lineage>
</organism>
<name>A0A562JAZ7_9FIRM</name>
<comment type="pathway">
    <text evidence="1">Amino-acid biosynthesis; L-asparagine biosynthesis; L-asparagine from L-aspartate (L-Gln route): step 1/1.</text>
</comment>
<dbReference type="InterPro" id="IPR029055">
    <property type="entry name" value="Ntn_hydrolases_N"/>
</dbReference>
<dbReference type="InterPro" id="IPR006426">
    <property type="entry name" value="Asn_synth_AEB"/>
</dbReference>
<keyword evidence="14" id="KW-1185">Reference proteome</keyword>
<accession>A0A562JAZ7</accession>
<dbReference type="GO" id="GO:0006529">
    <property type="term" value="P:asparagine biosynthetic process"/>
    <property type="evidence" value="ECO:0007669"/>
    <property type="project" value="UniProtKB-KW"/>
</dbReference>
<dbReference type="CDD" id="cd00712">
    <property type="entry name" value="AsnB"/>
    <property type="match status" value="1"/>
</dbReference>
<dbReference type="SUPFAM" id="SSF56235">
    <property type="entry name" value="N-terminal nucleophile aminohydrolases (Ntn hydrolases)"/>
    <property type="match status" value="1"/>
</dbReference>
<protein>
    <recommendedName>
        <fullName evidence="3">asparagine synthase (glutamine-hydrolyzing)</fullName>
        <ecNumber evidence="3">6.3.5.4</ecNumber>
    </recommendedName>
</protein>
<evidence type="ECO:0000313" key="14">
    <source>
        <dbReference type="Proteomes" id="UP000315343"/>
    </source>
</evidence>
<feature type="domain" description="Glutamine amidotransferase type-2" evidence="12">
    <location>
        <begin position="2"/>
        <end position="216"/>
    </location>
</feature>
<evidence type="ECO:0000256" key="4">
    <source>
        <dbReference type="ARBA" id="ARBA00022741"/>
    </source>
</evidence>
<dbReference type="Gene3D" id="3.40.50.620">
    <property type="entry name" value="HUPs"/>
    <property type="match status" value="1"/>
</dbReference>
<keyword evidence="5 10" id="KW-0067">ATP-binding</keyword>
<keyword evidence="4 10" id="KW-0547">Nucleotide-binding</keyword>
<dbReference type="PANTHER" id="PTHR43284:SF1">
    <property type="entry name" value="ASPARAGINE SYNTHETASE"/>
    <property type="match status" value="1"/>
</dbReference>
<dbReference type="InterPro" id="IPR051786">
    <property type="entry name" value="ASN_synthetase/amidase"/>
</dbReference>
<evidence type="ECO:0000256" key="5">
    <source>
        <dbReference type="ARBA" id="ARBA00022840"/>
    </source>
</evidence>
<dbReference type="AlphaFoldDB" id="A0A562JAZ7"/>
<evidence type="ECO:0000256" key="3">
    <source>
        <dbReference type="ARBA" id="ARBA00012737"/>
    </source>
</evidence>
<evidence type="ECO:0000256" key="8">
    <source>
        <dbReference type="ARBA" id="ARBA00048741"/>
    </source>
</evidence>
<keyword evidence="6 9" id="KW-0061">Asparagine biosynthesis</keyword>
<evidence type="ECO:0000256" key="10">
    <source>
        <dbReference type="PIRSR" id="PIRSR001589-2"/>
    </source>
</evidence>
<dbReference type="GO" id="GO:0005524">
    <property type="term" value="F:ATP binding"/>
    <property type="evidence" value="ECO:0007669"/>
    <property type="project" value="UniProtKB-KW"/>
</dbReference>
<feature type="site" description="Important for beta-aspartyl-AMP intermediate formation" evidence="11">
    <location>
        <position position="379"/>
    </location>
</feature>
<keyword evidence="9" id="KW-0028">Amino-acid biosynthesis</keyword>
<dbReference type="InterPro" id="IPR017932">
    <property type="entry name" value="GATase_2_dom"/>
</dbReference>
<feature type="binding site" evidence="10">
    <location>
        <position position="102"/>
    </location>
    <ligand>
        <name>L-glutamine</name>
        <dbReference type="ChEBI" id="CHEBI:58359"/>
    </ligand>
</feature>
<dbReference type="OrthoDB" id="9763290at2"/>
<dbReference type="Proteomes" id="UP000315343">
    <property type="component" value="Unassembled WGS sequence"/>
</dbReference>
<gene>
    <name evidence="13" type="ORF">LY60_01618</name>
</gene>
<dbReference type="SUPFAM" id="SSF52402">
    <property type="entry name" value="Adenine nucleotide alpha hydrolases-like"/>
    <property type="match status" value="1"/>
</dbReference>
<dbReference type="InterPro" id="IPR033738">
    <property type="entry name" value="AsnB_N"/>
</dbReference>
<dbReference type="PIRSF" id="PIRSF001589">
    <property type="entry name" value="Asn_synthetase_glu-h"/>
    <property type="match status" value="1"/>
</dbReference>
<feature type="active site" description="For GATase activity" evidence="9">
    <location>
        <position position="2"/>
    </location>
</feature>
<comment type="catalytic activity">
    <reaction evidence="8">
        <text>L-aspartate + L-glutamine + ATP + H2O = L-asparagine + L-glutamate + AMP + diphosphate + H(+)</text>
        <dbReference type="Rhea" id="RHEA:12228"/>
        <dbReference type="ChEBI" id="CHEBI:15377"/>
        <dbReference type="ChEBI" id="CHEBI:15378"/>
        <dbReference type="ChEBI" id="CHEBI:29985"/>
        <dbReference type="ChEBI" id="CHEBI:29991"/>
        <dbReference type="ChEBI" id="CHEBI:30616"/>
        <dbReference type="ChEBI" id="CHEBI:33019"/>
        <dbReference type="ChEBI" id="CHEBI:58048"/>
        <dbReference type="ChEBI" id="CHEBI:58359"/>
        <dbReference type="ChEBI" id="CHEBI:456215"/>
        <dbReference type="EC" id="6.3.5.4"/>
    </reaction>
</comment>
<proteinExistence type="inferred from homology"/>
<evidence type="ECO:0000313" key="13">
    <source>
        <dbReference type="EMBL" id="TWH80358.1"/>
    </source>
</evidence>
<sequence>MCGIAGWINFRENISDNITSVEKMTDKLEKRGPDNSGFYTEENAILGHRRLVIVDAEGGAQPMTRYKGGHKYVLVYNGELYNTDEVRDDLIKLGYKFESYSDTEVLLVAYMEWGEEALKHINGIYAFGVWNQDEKSLFLARDPLGVKPLFYSLKNNNLLFASQIKALLAHPIVEPVINKEGIMEILGLGPARSLGNGVFRDIKEIPPAHCMTYKDGKVILKEYWKLEAKSHEEDYEQTKNTTRNLLIDAVERQLVSDVPVCTFLSGGLDSSAISAIAAEYYKRTGRGILPTYSIDYRDNDKYFQANLFQPTSDQIFAEIMADYIGSKHHTVILENTELVKALGDAVRANDLPGMADIDSSLLLFCREIRKNETVALSGECADEIFGGYPWFTRPEDINADTFPWSKSTKERREILSKEFLNLPLEEYVHQMYTDTINKVPKLKGESKEESRMRELFYLNIKWFMMTLLNRKDRMSMENSLEVRVPFADQRIVEYAFNIPNSIKFYNGREKGLLRESLRGILPDDIIDRKKSPYPKTHHIDYTNAVQKWMTDILSDKKAPIYQLVDKQKVTEIVQSGGKSFTKPWYGQLMAGPQLIAYFIQLNLWMEEYNIKIID</sequence>
<evidence type="ECO:0000256" key="2">
    <source>
        <dbReference type="ARBA" id="ARBA00005752"/>
    </source>
</evidence>
<feature type="binding site" evidence="10">
    <location>
        <position position="294"/>
    </location>
    <ligand>
        <name>ATP</name>
        <dbReference type="ChEBI" id="CHEBI:30616"/>
    </ligand>
</feature>